<protein>
    <submittedName>
        <fullName evidence="1">Uncharacterized protein</fullName>
    </submittedName>
</protein>
<evidence type="ECO:0000313" key="2">
    <source>
        <dbReference type="Proteomes" id="UP000307244"/>
    </source>
</evidence>
<accession>A0A4U1CDA8</accession>
<dbReference type="AlphaFoldDB" id="A0A4U1CDA8"/>
<organism evidence="1 2">
    <name type="scientific">Pedobacter frigoris</name>
    <dbReference type="NCBI Taxonomy" id="2571272"/>
    <lineage>
        <taxon>Bacteria</taxon>
        <taxon>Pseudomonadati</taxon>
        <taxon>Bacteroidota</taxon>
        <taxon>Sphingobacteriia</taxon>
        <taxon>Sphingobacteriales</taxon>
        <taxon>Sphingobacteriaceae</taxon>
        <taxon>Pedobacter</taxon>
    </lineage>
</organism>
<evidence type="ECO:0000313" key="1">
    <source>
        <dbReference type="EMBL" id="TKC04184.1"/>
    </source>
</evidence>
<gene>
    <name evidence="1" type="ORF">FA047_16405</name>
</gene>
<sequence length="122" mass="14097">MAKFKTDSLLTDPALFAFPDDSAALEKFIKRMYVMDKEMSPVDTVLEKTVGSLEELQLKTNILAFDLRAAQEDIEIYSAKLSANTFKREFPNLWNEPTHSRPIQQILEFFFSQREYNATVLP</sequence>
<name>A0A4U1CDA8_9SPHI</name>
<keyword evidence="2" id="KW-1185">Reference proteome</keyword>
<dbReference type="OrthoDB" id="9809206at2"/>
<proteinExistence type="predicted"/>
<dbReference type="RefSeq" id="WP_136837176.1">
    <property type="nucleotide sequence ID" value="NZ_SWBQ01000005.1"/>
</dbReference>
<dbReference type="EMBL" id="SWBQ01000005">
    <property type="protein sequence ID" value="TKC04184.1"/>
    <property type="molecule type" value="Genomic_DNA"/>
</dbReference>
<dbReference type="Proteomes" id="UP000307244">
    <property type="component" value="Unassembled WGS sequence"/>
</dbReference>
<comment type="caution">
    <text evidence="1">The sequence shown here is derived from an EMBL/GenBank/DDBJ whole genome shotgun (WGS) entry which is preliminary data.</text>
</comment>
<reference evidence="1 2" key="1">
    <citation type="submission" date="2019-04" db="EMBL/GenBank/DDBJ databases">
        <title>Pedobacter sp. RP-3-15 sp. nov., isolated from Arctic soil.</title>
        <authorList>
            <person name="Dahal R.H."/>
            <person name="Kim D.-U."/>
        </authorList>
    </citation>
    <scope>NUCLEOTIDE SEQUENCE [LARGE SCALE GENOMIC DNA]</scope>
    <source>
        <strain evidence="1 2">RP-3-15</strain>
    </source>
</reference>